<dbReference type="RefSeq" id="XP_022951284.1">
    <property type="nucleotide sequence ID" value="XM_023095516.1"/>
</dbReference>
<dbReference type="KEGG" id="cmos:111454166"/>
<organism evidence="2 3">
    <name type="scientific">Cucurbita moschata</name>
    <name type="common">Winter crookneck squash</name>
    <name type="synonym">Cucurbita pepo var. moschata</name>
    <dbReference type="NCBI Taxonomy" id="3662"/>
    <lineage>
        <taxon>Eukaryota</taxon>
        <taxon>Viridiplantae</taxon>
        <taxon>Streptophyta</taxon>
        <taxon>Embryophyta</taxon>
        <taxon>Tracheophyta</taxon>
        <taxon>Spermatophyta</taxon>
        <taxon>Magnoliopsida</taxon>
        <taxon>eudicotyledons</taxon>
        <taxon>Gunneridae</taxon>
        <taxon>Pentapetalae</taxon>
        <taxon>rosids</taxon>
        <taxon>fabids</taxon>
        <taxon>Cucurbitales</taxon>
        <taxon>Cucurbitaceae</taxon>
        <taxon>Cucurbiteae</taxon>
        <taxon>Cucurbita</taxon>
    </lineage>
</organism>
<feature type="region of interest" description="Disordered" evidence="1">
    <location>
        <begin position="1"/>
        <end position="27"/>
    </location>
</feature>
<sequence>MDAEVPKPKSNFVDNSKRKNFEGPIGDGVRVKKKTLQAVLEQCQRALESLNDSNGLDESEGNDGGEDEDDRLGEGSESVRGDREADELCDLLKSKVECRDFLEKLEDAQALVPQNTLEECSSWDVVSDVDLWESGDALDQDGYVVVKQEDIVDGIACFMAAYLLSLKETKELSPNQLQNALCKTFSVKKRKGKLRKAWDGSKVIYNVASWGATAVGIYQNPVILNAASKAFWTSCQVISKLL</sequence>
<feature type="compositionally biased region" description="Basic and acidic residues" evidence="1">
    <location>
        <begin position="72"/>
        <end position="82"/>
    </location>
</feature>
<gene>
    <name evidence="3" type="primary">LOC111454166</name>
</gene>
<dbReference type="Proteomes" id="UP000504609">
    <property type="component" value="Unplaced"/>
</dbReference>
<protein>
    <submittedName>
        <fullName evidence="3">Uncharacterized protein LOC111454166 isoform X1</fullName>
    </submittedName>
</protein>
<dbReference type="GeneID" id="111454166"/>
<accession>A0A6J1GI90</accession>
<proteinExistence type="predicted"/>
<evidence type="ECO:0000256" key="1">
    <source>
        <dbReference type="SAM" id="MobiDB-lite"/>
    </source>
</evidence>
<evidence type="ECO:0000313" key="3">
    <source>
        <dbReference type="RefSeq" id="XP_022951284.1"/>
    </source>
</evidence>
<keyword evidence="2" id="KW-1185">Reference proteome</keyword>
<reference evidence="3" key="1">
    <citation type="submission" date="2025-08" db="UniProtKB">
        <authorList>
            <consortium name="RefSeq"/>
        </authorList>
    </citation>
    <scope>IDENTIFICATION</scope>
    <source>
        <tissue evidence="3">Young leaves</tissue>
    </source>
</reference>
<dbReference type="PANTHER" id="PTHR33874">
    <property type="entry name" value="RING FINGER PROTEIN"/>
    <property type="match status" value="1"/>
</dbReference>
<dbReference type="AlphaFoldDB" id="A0A6J1GI90"/>
<feature type="region of interest" description="Disordered" evidence="1">
    <location>
        <begin position="47"/>
        <end position="82"/>
    </location>
</feature>
<evidence type="ECO:0000313" key="2">
    <source>
        <dbReference type="Proteomes" id="UP000504609"/>
    </source>
</evidence>
<name>A0A6J1GI90_CUCMO</name>
<dbReference type="PANTHER" id="PTHR33874:SF1">
    <property type="entry name" value="RING FINGER PROTEIN"/>
    <property type="match status" value="1"/>
</dbReference>
<feature type="compositionally biased region" description="Acidic residues" evidence="1">
    <location>
        <begin position="55"/>
        <end position="71"/>
    </location>
</feature>